<accession>A0A1S4F072</accession>
<dbReference type="CDD" id="cd01670">
    <property type="entry name" value="Death"/>
    <property type="match status" value="1"/>
</dbReference>
<dbReference type="AlphaFoldDB" id="A0A1S4F072"/>
<evidence type="ECO:0000313" key="1">
    <source>
        <dbReference type="EnsemblMetazoa" id="AAEL001932-PA"/>
    </source>
</evidence>
<dbReference type="OrthoDB" id="100767at2759"/>
<dbReference type="Gene3D" id="1.10.533.10">
    <property type="entry name" value="Death Domain, Fas"/>
    <property type="match status" value="1"/>
</dbReference>
<dbReference type="SUPFAM" id="SSF47986">
    <property type="entry name" value="DEATH domain"/>
    <property type="match status" value="1"/>
</dbReference>
<dbReference type="Proteomes" id="UP000008820">
    <property type="component" value="Chromosome 2"/>
</dbReference>
<dbReference type="PROSITE" id="PS50017">
    <property type="entry name" value="DEATH_DOMAIN"/>
    <property type="match status" value="1"/>
</dbReference>
<organism evidence="1 2">
    <name type="scientific">Aedes aegypti</name>
    <name type="common">Yellowfever mosquito</name>
    <name type="synonym">Culex aegypti</name>
    <dbReference type="NCBI Taxonomy" id="7159"/>
    <lineage>
        <taxon>Eukaryota</taxon>
        <taxon>Metazoa</taxon>
        <taxon>Ecdysozoa</taxon>
        <taxon>Arthropoda</taxon>
        <taxon>Hexapoda</taxon>
        <taxon>Insecta</taxon>
        <taxon>Pterygota</taxon>
        <taxon>Neoptera</taxon>
        <taxon>Endopterygota</taxon>
        <taxon>Diptera</taxon>
        <taxon>Nematocera</taxon>
        <taxon>Culicoidea</taxon>
        <taxon>Culicidae</taxon>
        <taxon>Culicinae</taxon>
        <taxon>Aedini</taxon>
        <taxon>Aedes</taxon>
        <taxon>Stegomyia</taxon>
    </lineage>
</organism>
<gene>
    <name evidence="1" type="primary">5573014</name>
</gene>
<dbReference type="SMR" id="A0A1S4F072"/>
<reference evidence="1 2" key="1">
    <citation type="submission" date="2017-06" db="EMBL/GenBank/DDBJ databases">
        <title>Aedes aegypti genome working group (AGWG) sequencing and assembly.</title>
        <authorList>
            <consortium name="Aedes aegypti Genome Working Group (AGWG)"/>
            <person name="Matthews B.J."/>
        </authorList>
    </citation>
    <scope>NUCLEOTIDE SEQUENCE [LARGE SCALE GENOMIC DNA]</scope>
    <source>
        <strain evidence="1 2">LVP_AGWG</strain>
    </source>
</reference>
<name>A0A1S4F072_AEDAE</name>
<dbReference type="GO" id="GO:0007165">
    <property type="term" value="P:signal transduction"/>
    <property type="evidence" value="ECO:0007669"/>
    <property type="project" value="InterPro"/>
</dbReference>
<dbReference type="FunCoup" id="A0A1S4F072">
    <property type="interactions" value="61"/>
</dbReference>
<reference evidence="1" key="2">
    <citation type="submission" date="2020-05" db="UniProtKB">
        <authorList>
            <consortium name="EnsemblMetazoa"/>
        </authorList>
    </citation>
    <scope>IDENTIFICATION</scope>
    <source>
        <strain evidence="1">LVP_AGWG</strain>
    </source>
</reference>
<sequence>MASSLLQNRPQYEQMCRDYLNLNIMTRNCCARKPELVLKFKNALKNEMHSVRKLERAESLDTLFSLLERRNLLSMVKINLLVLFDEYLEDVDYSKNLGKYRATLEENFAVIRRFYLEDLRYRDRRTLLEKEIEQAKLDNPIENPTSQERFPVPSDPTKSHDNCIRNSFTKHRQAIFSLLSKEIGRNWSTFGRLMQLSDSSLEEIEFRHPRNVKAIVGDILETAEREQNENGQDHFVGVLMEALVEFRRKDLKNKIEKLMK</sequence>
<evidence type="ECO:0000313" key="2">
    <source>
        <dbReference type="Proteomes" id="UP000008820"/>
    </source>
</evidence>
<dbReference type="InParanoid" id="A0A1S4F072"/>
<dbReference type="VEuPathDB" id="VectorBase:AAEL001932"/>
<dbReference type="InterPro" id="IPR000488">
    <property type="entry name" value="Death_dom"/>
</dbReference>
<dbReference type="EnsemblMetazoa" id="AAEL001932-RA">
    <property type="protein sequence ID" value="AAEL001932-PA"/>
    <property type="gene ID" value="AAEL001932"/>
</dbReference>
<proteinExistence type="predicted"/>
<protein>
    <submittedName>
        <fullName evidence="1">Uncharacterized protein</fullName>
    </submittedName>
</protein>
<dbReference type="Pfam" id="PF00531">
    <property type="entry name" value="Death"/>
    <property type="match status" value="1"/>
</dbReference>
<keyword evidence="2" id="KW-1185">Reference proteome</keyword>
<dbReference type="InterPro" id="IPR011029">
    <property type="entry name" value="DEATH-like_dom_sf"/>
</dbReference>